<dbReference type="EMBL" id="CP060139">
    <property type="protein sequence ID" value="QNR24297.1"/>
    <property type="molecule type" value="Genomic_DNA"/>
</dbReference>
<evidence type="ECO:0000313" key="2">
    <source>
        <dbReference type="Proteomes" id="UP000516305"/>
    </source>
</evidence>
<protein>
    <submittedName>
        <fullName evidence="1">Uncharacterized protein</fullName>
    </submittedName>
</protein>
<keyword evidence="2" id="KW-1185">Reference proteome</keyword>
<accession>A0A7H0VEZ9</accession>
<sequence>MSYFPQRAFFRAIEAELPEKTSLIQWTADHLDLSYASAQRRVSGEKELSAGELVQLTMLMPVAAQRVLEAYPLRDSSLITDNTFNSKEDFVQYLRNIRSLFQNALKSGDALLQYVAYDIPIFLFLANSRMLEYKFAFWSNRLRDGLEELPPEAYVLSRDIYSIYQQMDSEELWNPKARHIQLRQLELNLESGLLNEGQYAELKGFINRIQEQQYQWAKAEQKEGGGAYRLYSYEDITITNGALLSFGNVQQMMGAYAHVKFFSSRATTHIEGFKQDWNAHIRAAQMVTHGPPGLLKQWQEQTSD</sequence>
<proteinExistence type="predicted"/>
<dbReference type="KEGG" id="chyd:H4K34_00220"/>
<organism evidence="1 2">
    <name type="scientific">Croceimicrobium hydrocarbonivorans</name>
    <dbReference type="NCBI Taxonomy" id="2761580"/>
    <lineage>
        <taxon>Bacteria</taxon>
        <taxon>Pseudomonadati</taxon>
        <taxon>Bacteroidota</taxon>
        <taxon>Flavobacteriia</taxon>
        <taxon>Flavobacteriales</taxon>
        <taxon>Owenweeksiaceae</taxon>
        <taxon>Croceimicrobium</taxon>
    </lineage>
</organism>
<reference evidence="1 2" key="1">
    <citation type="submission" date="2020-08" db="EMBL/GenBank/DDBJ databases">
        <title>Croceimicrobium hydrocarbonivorans gen. nov., sp. nov., a novel marine bacterium isolated from a bacterial consortium that degrades polyethylene terephthalate.</title>
        <authorList>
            <person name="Liu R."/>
        </authorList>
    </citation>
    <scope>NUCLEOTIDE SEQUENCE [LARGE SCALE GENOMIC DNA]</scope>
    <source>
        <strain evidence="1 2">A20-9</strain>
    </source>
</reference>
<gene>
    <name evidence="1" type="ORF">H4K34_00220</name>
</gene>
<dbReference type="RefSeq" id="WP_210758824.1">
    <property type="nucleotide sequence ID" value="NZ_CP060139.1"/>
</dbReference>
<name>A0A7H0VEZ9_9FLAO</name>
<evidence type="ECO:0000313" key="1">
    <source>
        <dbReference type="EMBL" id="QNR24297.1"/>
    </source>
</evidence>
<dbReference type="AlphaFoldDB" id="A0A7H0VEZ9"/>
<dbReference type="Proteomes" id="UP000516305">
    <property type="component" value="Chromosome"/>
</dbReference>